<name>A0A179BLP1_ACIFR</name>
<organism evidence="1 2">
    <name type="scientific">Acidithiobacillus ferrooxidans</name>
    <name type="common">Thiobacillus ferrooxidans</name>
    <dbReference type="NCBI Taxonomy" id="920"/>
    <lineage>
        <taxon>Bacteria</taxon>
        <taxon>Pseudomonadati</taxon>
        <taxon>Pseudomonadota</taxon>
        <taxon>Acidithiobacillia</taxon>
        <taxon>Acidithiobacillales</taxon>
        <taxon>Acidithiobacillaceae</taxon>
        <taxon>Acidithiobacillus</taxon>
    </lineage>
</organism>
<keyword evidence="2" id="KW-1185">Reference proteome</keyword>
<sequence>MAGDDKESQELQRVTVLGMLDGDGQNSVVLHLFPSAITRVMVAAEWAKVHPEAEHIDIVLHGEKPDALVMTMPRTALLVMAADMVRQEYGVTLQ</sequence>
<dbReference type="AlphaFoldDB" id="A0A179BLP1"/>
<dbReference type="EMBL" id="LVXZ01000038">
    <property type="protein sequence ID" value="OAP92638.1"/>
    <property type="molecule type" value="Genomic_DNA"/>
</dbReference>
<evidence type="ECO:0000313" key="1">
    <source>
        <dbReference type="EMBL" id="OAP92638.1"/>
    </source>
</evidence>
<dbReference type="Proteomes" id="UP000078302">
    <property type="component" value="Unassembled WGS sequence"/>
</dbReference>
<gene>
    <name evidence="1" type="ORF">A4H96_03775</name>
</gene>
<accession>A0A179BLP1</accession>
<proteinExistence type="predicted"/>
<dbReference type="RefSeq" id="WP_064218366.1">
    <property type="nucleotide sequence ID" value="NZ_LVXZ01000038.1"/>
</dbReference>
<reference evidence="1 2" key="1">
    <citation type="submission" date="2016-04" db="EMBL/GenBank/DDBJ databases">
        <title>Acidithiobacillus ferrooxidans genome sequencing and assembly.</title>
        <authorList>
            <person name="Zhou Z."/>
        </authorList>
    </citation>
    <scope>NUCLEOTIDE SEQUENCE [LARGE SCALE GENOMIC DNA]</scope>
    <source>
        <strain evidence="1 2">BY0502</strain>
    </source>
</reference>
<evidence type="ECO:0000313" key="2">
    <source>
        <dbReference type="Proteomes" id="UP000078302"/>
    </source>
</evidence>
<protein>
    <submittedName>
        <fullName evidence="1">Uncharacterized protein</fullName>
    </submittedName>
</protein>
<dbReference type="OrthoDB" id="9952275at2"/>
<comment type="caution">
    <text evidence="1">The sequence shown here is derived from an EMBL/GenBank/DDBJ whole genome shotgun (WGS) entry which is preliminary data.</text>
</comment>